<feature type="domain" description="DNA helicase Pif1-like DEAD-box helicase" evidence="2">
    <location>
        <begin position="15"/>
        <end position="166"/>
    </location>
</feature>
<dbReference type="InterPro" id="IPR049163">
    <property type="entry name" value="Pif1-like_2B_dom"/>
</dbReference>
<comment type="caution">
    <text evidence="4">The sequence shown here is derived from an EMBL/GenBank/DDBJ whole genome shotgun (WGS) entry which is preliminary data.</text>
</comment>
<gene>
    <name evidence="4" type="ORF">MEDL_39165</name>
</gene>
<dbReference type="GO" id="GO:0005524">
    <property type="term" value="F:ATP binding"/>
    <property type="evidence" value="ECO:0007669"/>
    <property type="project" value="UniProtKB-KW"/>
</dbReference>
<organism evidence="4 5">
    <name type="scientific">Mytilus edulis</name>
    <name type="common">Blue mussel</name>
    <dbReference type="NCBI Taxonomy" id="6550"/>
    <lineage>
        <taxon>Eukaryota</taxon>
        <taxon>Metazoa</taxon>
        <taxon>Spiralia</taxon>
        <taxon>Lophotrochozoa</taxon>
        <taxon>Mollusca</taxon>
        <taxon>Bivalvia</taxon>
        <taxon>Autobranchia</taxon>
        <taxon>Pteriomorphia</taxon>
        <taxon>Mytilida</taxon>
        <taxon>Mytiloidea</taxon>
        <taxon>Mytilidae</taxon>
        <taxon>Mytilinae</taxon>
        <taxon>Mytilus</taxon>
    </lineage>
</organism>
<feature type="domain" description="DNA helicase Pif1-like 2B" evidence="3">
    <location>
        <begin position="253"/>
        <end position="286"/>
    </location>
</feature>
<dbReference type="Pfam" id="PF05970">
    <property type="entry name" value="PIF1"/>
    <property type="match status" value="1"/>
</dbReference>
<evidence type="ECO:0000259" key="2">
    <source>
        <dbReference type="Pfam" id="PF05970"/>
    </source>
</evidence>
<keyword evidence="1" id="KW-0547">Nucleotide-binding</keyword>
<dbReference type="PANTHER" id="PTHR47642:SF3">
    <property type="entry name" value="ATP-DEPENDENT DNA HELICASE"/>
    <property type="match status" value="1"/>
</dbReference>
<accession>A0A8S3T3N5</accession>
<dbReference type="AlphaFoldDB" id="A0A8S3T3N5"/>
<dbReference type="GO" id="GO:0000723">
    <property type="term" value="P:telomere maintenance"/>
    <property type="evidence" value="ECO:0007669"/>
    <property type="project" value="InterPro"/>
</dbReference>
<comment type="similarity">
    <text evidence="1">Belongs to the helicase family.</text>
</comment>
<dbReference type="InterPro" id="IPR010285">
    <property type="entry name" value="DNA_helicase_pif1-like_DEAD"/>
</dbReference>
<comment type="cofactor">
    <cofactor evidence="1">
        <name>Mg(2+)</name>
        <dbReference type="ChEBI" id="CHEBI:18420"/>
    </cofactor>
</comment>
<dbReference type="OrthoDB" id="6148762at2759"/>
<proteinExistence type="inferred from homology"/>
<evidence type="ECO:0000313" key="5">
    <source>
        <dbReference type="Proteomes" id="UP000683360"/>
    </source>
</evidence>
<dbReference type="EMBL" id="CAJPWZ010001867">
    <property type="protein sequence ID" value="CAG2226065.1"/>
    <property type="molecule type" value="Genomic_DNA"/>
</dbReference>
<keyword evidence="1" id="KW-0378">Hydrolase</keyword>
<dbReference type="Pfam" id="PF21530">
    <property type="entry name" value="Pif1_2B_dom"/>
    <property type="match status" value="1"/>
</dbReference>
<evidence type="ECO:0000256" key="1">
    <source>
        <dbReference type="RuleBase" id="RU363044"/>
    </source>
</evidence>
<evidence type="ECO:0000313" key="4">
    <source>
        <dbReference type="EMBL" id="CAG2226065.1"/>
    </source>
</evidence>
<keyword evidence="1" id="KW-0347">Helicase</keyword>
<protein>
    <recommendedName>
        <fullName evidence="1">ATP-dependent DNA helicase</fullName>
        <ecNumber evidence="1">5.6.2.3</ecNumber>
    </recommendedName>
</protein>
<name>A0A8S3T3N5_MYTED</name>
<dbReference type="GO" id="GO:0006310">
    <property type="term" value="P:DNA recombination"/>
    <property type="evidence" value="ECO:0007669"/>
    <property type="project" value="UniProtKB-KW"/>
</dbReference>
<dbReference type="GO" id="GO:0043139">
    <property type="term" value="F:5'-3' DNA helicase activity"/>
    <property type="evidence" value="ECO:0007669"/>
    <property type="project" value="UniProtKB-EC"/>
</dbReference>
<dbReference type="InterPro" id="IPR051055">
    <property type="entry name" value="PIF1_helicase"/>
</dbReference>
<dbReference type="EC" id="5.6.2.3" evidence="1"/>
<comment type="catalytic activity">
    <reaction evidence="1">
        <text>ATP + H2O = ADP + phosphate + H(+)</text>
        <dbReference type="Rhea" id="RHEA:13065"/>
        <dbReference type="ChEBI" id="CHEBI:15377"/>
        <dbReference type="ChEBI" id="CHEBI:15378"/>
        <dbReference type="ChEBI" id="CHEBI:30616"/>
        <dbReference type="ChEBI" id="CHEBI:43474"/>
        <dbReference type="ChEBI" id="CHEBI:456216"/>
        <dbReference type="EC" id="5.6.2.3"/>
    </reaction>
</comment>
<dbReference type="Gene3D" id="3.40.50.300">
    <property type="entry name" value="P-loop containing nucleotide triphosphate hydrolases"/>
    <property type="match status" value="1"/>
</dbReference>
<dbReference type="SUPFAM" id="SSF52540">
    <property type="entry name" value="P-loop containing nucleoside triphosphate hydrolases"/>
    <property type="match status" value="1"/>
</dbReference>
<keyword evidence="1" id="KW-0233">DNA recombination</keyword>
<dbReference type="PANTHER" id="PTHR47642">
    <property type="entry name" value="ATP-DEPENDENT DNA HELICASE"/>
    <property type="match status" value="1"/>
</dbReference>
<keyword evidence="1" id="KW-0234">DNA repair</keyword>
<keyword evidence="1" id="KW-0227">DNA damage</keyword>
<keyword evidence="1" id="KW-0067">ATP-binding</keyword>
<dbReference type="Proteomes" id="UP000683360">
    <property type="component" value="Unassembled WGS sequence"/>
</dbReference>
<dbReference type="GO" id="GO:0016787">
    <property type="term" value="F:hydrolase activity"/>
    <property type="evidence" value="ECO:0007669"/>
    <property type="project" value="UniProtKB-KW"/>
</dbReference>
<sequence>MLVDLLKLASSEISGHNPVLVMAPTGVAALNINGETIHSALKVPVEHNFGFDNTELSSATLHHLRLKLQNVKTIVIDEISMVSAKMLQFIHSRLQYVKDNELPFGGINVILVGDFFQLRPVRGQFAFKHSILWQMFKPFLLLQNMRQASNQTYASLLNRIRVGQLLNEDMALLQTRLSRVTNATQNSFFDCLHIFPTREQVAAHNDEAQMLLQANTTVILAYHYFSEKDIEPNGPLNNASLIPDDDRIAGGLPHTLSVSVGSKVMLLRNIALNYGLVNGARGVITSIEINSHTGEATHICVKFDNVKSLPAGIMSNDGSVVITKYRQEFLYQGRRIIREIFPLVKCWAATVHKVQGLSLPSAAVSLDNTLEELKLQPEEQIMKGFYTVKCVEVSTPITYKSRGQSKMMNGILADSTDCVKFVFTIIITSKTDVFATSPDAIKVVDDITERIKKLTGSQNMDIMDACTSPKKTRCSIEGKLFLPCTKRVSSSNEEVPFKRLKIKDKTSSVNIALWRDLSMTNVQSGSYVRLVNFNRTSTYDKKTKGQKPVLANMTGSSIEILPTPEEDDISSNEEDSEDENANYSINGNLIGLDSSNNYRCCLNEKVNDKFTCPKCGNIFTPTTAGHAVVLKTLIQCDQKMQKLTIFTPQLKVLLESATIPVNRTNLNEAISSLKKKLPLKVFFQNEGDIIKNIKSI</sequence>
<reference evidence="4" key="1">
    <citation type="submission" date="2021-03" db="EMBL/GenBank/DDBJ databases">
        <authorList>
            <person name="Bekaert M."/>
        </authorList>
    </citation>
    <scope>NUCLEOTIDE SEQUENCE</scope>
</reference>
<keyword evidence="5" id="KW-1185">Reference proteome</keyword>
<evidence type="ECO:0000259" key="3">
    <source>
        <dbReference type="Pfam" id="PF21530"/>
    </source>
</evidence>
<dbReference type="GO" id="GO:0006281">
    <property type="term" value="P:DNA repair"/>
    <property type="evidence" value="ECO:0007669"/>
    <property type="project" value="UniProtKB-KW"/>
</dbReference>
<dbReference type="InterPro" id="IPR027417">
    <property type="entry name" value="P-loop_NTPase"/>
</dbReference>